<sequence>MKLSVYVLGRNVATLEQSGDFKSVLAYNANTVESAPDDFVSLTMPVRTESYVWDDQLPPVLQMNLPEGYLLQVLQEQFGPHIGASPIALLSVIGRNMVGRLQVAAPGAALSEPAKPVEVATLLKGDNSEAAFAALVREHATSGVSGVVPKFLDAQDEAGSPLAKHRKASLLTRRHIIKGSSAQLPFVALNEHLCMQVASRVMPTAKTEVSDDGQALVVHRFDVDENGQPHWGMEDFCSLLGLRPAAKYDTTWERIAKAVRDHVPGAQRLETNRQLATTLLLTYALRNADCHAKNLALLYTSRADVHLSPAYDMLTTSVYAGFQHNPPGIEFMGKKTWAPGKNLQKFIAATFGIQPKEQAQMLEAISDAVADVGPLVRQAMAQHPGFEEIGKSMLRDWTEGVQGLRDQRMYAVGEWAAGDAFEGFSPPPKLAADNRKNGQSPLMGKR</sequence>
<dbReference type="EMBL" id="CP017476">
    <property type="protein sequence ID" value="AOW14531.1"/>
    <property type="molecule type" value="Genomic_DNA"/>
</dbReference>
<keyword evidence="2" id="KW-0808">Transferase</keyword>
<evidence type="ECO:0000256" key="4">
    <source>
        <dbReference type="SAM" id="MobiDB-lite"/>
    </source>
</evidence>
<accession>A0A167IJY8</accession>
<dbReference type="Pfam" id="PF13657">
    <property type="entry name" value="Couple_hipA"/>
    <property type="match status" value="1"/>
</dbReference>
<dbReference type="InterPro" id="IPR052028">
    <property type="entry name" value="HipA_Ser/Thr_kinase"/>
</dbReference>
<dbReference type="OrthoDB" id="9805913at2"/>
<keyword evidence="9" id="KW-1185">Reference proteome</keyword>
<evidence type="ECO:0000256" key="1">
    <source>
        <dbReference type="ARBA" id="ARBA00010164"/>
    </source>
</evidence>
<dbReference type="InterPro" id="IPR017508">
    <property type="entry name" value="HipA_N1"/>
</dbReference>
<evidence type="ECO:0000313" key="7">
    <source>
        <dbReference type="EMBL" id="AOW14531.1"/>
    </source>
</evidence>
<reference evidence="8 9" key="1">
    <citation type="submission" date="2016-02" db="EMBL/GenBank/DDBJ databases">
        <title>Draft genome sequence of Hydrogenophaga sp. LPB0072.</title>
        <authorList>
            <person name="Shin S.-K."/>
            <person name="Yi H."/>
        </authorList>
    </citation>
    <scope>NUCLEOTIDE SEQUENCE [LARGE SCALE GENOMIC DNA]</scope>
    <source>
        <strain evidence="8 9">LPB0072</strain>
    </source>
</reference>
<dbReference type="KEGG" id="hyl:LPB072_18510"/>
<evidence type="ECO:0008006" key="11">
    <source>
        <dbReference type="Google" id="ProtNLM"/>
    </source>
</evidence>
<feature type="domain" description="HipA N-terminal subdomain 1" evidence="6">
    <location>
        <begin position="3"/>
        <end position="103"/>
    </location>
</feature>
<dbReference type="Proteomes" id="UP000185680">
    <property type="component" value="Chromosome"/>
</dbReference>
<reference evidence="7 10" key="2">
    <citation type="submission" date="2016-10" db="EMBL/GenBank/DDBJ databases">
        <title>Hydorgenophaga sp. LPB0072 isolated from gastropod.</title>
        <authorList>
            <person name="Kim E."/>
            <person name="Yi H."/>
        </authorList>
    </citation>
    <scope>NUCLEOTIDE SEQUENCE [LARGE SCALE GENOMIC DNA]</scope>
    <source>
        <strain evidence="7 10">LPB0072</strain>
    </source>
</reference>
<evidence type="ECO:0000313" key="8">
    <source>
        <dbReference type="EMBL" id="OAD43059.1"/>
    </source>
</evidence>
<dbReference type="NCBIfam" id="TIGR03071">
    <property type="entry name" value="couple_hipA"/>
    <property type="match status" value="1"/>
</dbReference>
<evidence type="ECO:0000313" key="10">
    <source>
        <dbReference type="Proteomes" id="UP000185680"/>
    </source>
</evidence>
<dbReference type="PANTHER" id="PTHR37419">
    <property type="entry name" value="SERINE/THREONINE-PROTEIN KINASE TOXIN HIPA"/>
    <property type="match status" value="1"/>
</dbReference>
<proteinExistence type="inferred from homology"/>
<dbReference type="InterPro" id="IPR012893">
    <property type="entry name" value="HipA-like_C"/>
</dbReference>
<dbReference type="Pfam" id="PF07804">
    <property type="entry name" value="HipA_C"/>
    <property type="match status" value="1"/>
</dbReference>
<keyword evidence="3" id="KW-0418">Kinase</keyword>
<dbReference type="AlphaFoldDB" id="A0A167IJY8"/>
<evidence type="ECO:0000313" key="9">
    <source>
        <dbReference type="Proteomes" id="UP000185657"/>
    </source>
</evidence>
<dbReference type="STRING" id="1763535.LPB072_18510"/>
<protein>
    <recommendedName>
        <fullName evidence="11">Phosphatidylinositol kinase</fullName>
    </recommendedName>
</protein>
<dbReference type="GO" id="GO:0005829">
    <property type="term" value="C:cytosol"/>
    <property type="evidence" value="ECO:0007669"/>
    <property type="project" value="TreeGrafter"/>
</dbReference>
<name>A0A167IJY8_9BURK</name>
<feature type="domain" description="HipA-like C-terminal" evidence="5">
    <location>
        <begin position="144"/>
        <end position="370"/>
    </location>
</feature>
<gene>
    <name evidence="7" type="ORF">LPB072_18510</name>
    <name evidence="8" type="ORF">LPB72_06040</name>
</gene>
<evidence type="ECO:0000259" key="6">
    <source>
        <dbReference type="Pfam" id="PF13657"/>
    </source>
</evidence>
<feature type="region of interest" description="Disordered" evidence="4">
    <location>
        <begin position="423"/>
        <end position="446"/>
    </location>
</feature>
<dbReference type="RefSeq" id="WP_066087349.1">
    <property type="nucleotide sequence ID" value="NZ_CP017476.1"/>
</dbReference>
<dbReference type="Proteomes" id="UP000185657">
    <property type="component" value="Unassembled WGS sequence"/>
</dbReference>
<dbReference type="EMBL" id="LVWD01000005">
    <property type="protein sequence ID" value="OAD43059.1"/>
    <property type="molecule type" value="Genomic_DNA"/>
</dbReference>
<dbReference type="PANTHER" id="PTHR37419:SF1">
    <property type="entry name" value="SERINE_THREONINE-PROTEIN KINASE TOXIN HIPA"/>
    <property type="match status" value="1"/>
</dbReference>
<evidence type="ECO:0000256" key="2">
    <source>
        <dbReference type="ARBA" id="ARBA00022679"/>
    </source>
</evidence>
<dbReference type="GO" id="GO:0004674">
    <property type="term" value="F:protein serine/threonine kinase activity"/>
    <property type="evidence" value="ECO:0007669"/>
    <property type="project" value="TreeGrafter"/>
</dbReference>
<organism evidence="7 10">
    <name type="scientific">Hydrogenophaga crassostreae</name>
    <dbReference type="NCBI Taxonomy" id="1763535"/>
    <lineage>
        <taxon>Bacteria</taxon>
        <taxon>Pseudomonadati</taxon>
        <taxon>Pseudomonadota</taxon>
        <taxon>Betaproteobacteria</taxon>
        <taxon>Burkholderiales</taxon>
        <taxon>Comamonadaceae</taxon>
        <taxon>Hydrogenophaga</taxon>
    </lineage>
</organism>
<evidence type="ECO:0000256" key="3">
    <source>
        <dbReference type="ARBA" id="ARBA00022777"/>
    </source>
</evidence>
<comment type="similarity">
    <text evidence="1">Belongs to the HipA Ser/Thr kinase family.</text>
</comment>
<evidence type="ECO:0000259" key="5">
    <source>
        <dbReference type="Pfam" id="PF07804"/>
    </source>
</evidence>